<evidence type="ECO:0000313" key="2">
    <source>
        <dbReference type="Proteomes" id="UP000814128"/>
    </source>
</evidence>
<reference evidence="1" key="2">
    <citation type="journal article" date="2022" name="New Phytol.">
        <title>Evolutionary transition to the ectomycorrhizal habit in the genomes of a hyperdiverse lineage of mushroom-forming fungi.</title>
        <authorList>
            <person name="Looney B."/>
            <person name="Miyauchi S."/>
            <person name="Morin E."/>
            <person name="Drula E."/>
            <person name="Courty P.E."/>
            <person name="Kohler A."/>
            <person name="Kuo A."/>
            <person name="LaButti K."/>
            <person name="Pangilinan J."/>
            <person name="Lipzen A."/>
            <person name="Riley R."/>
            <person name="Andreopoulos W."/>
            <person name="He G."/>
            <person name="Johnson J."/>
            <person name="Nolan M."/>
            <person name="Tritt A."/>
            <person name="Barry K.W."/>
            <person name="Grigoriev I.V."/>
            <person name="Nagy L.G."/>
            <person name="Hibbett D."/>
            <person name="Henrissat B."/>
            <person name="Matheny P.B."/>
            <person name="Labbe J."/>
            <person name="Martin F.M."/>
        </authorList>
    </citation>
    <scope>NUCLEOTIDE SEQUENCE</scope>
    <source>
        <strain evidence="1">EC-137</strain>
    </source>
</reference>
<name>A0ACB8QU64_9AGAM</name>
<organism evidence="1 2">
    <name type="scientific">Vararia minispora EC-137</name>
    <dbReference type="NCBI Taxonomy" id="1314806"/>
    <lineage>
        <taxon>Eukaryota</taxon>
        <taxon>Fungi</taxon>
        <taxon>Dikarya</taxon>
        <taxon>Basidiomycota</taxon>
        <taxon>Agaricomycotina</taxon>
        <taxon>Agaricomycetes</taxon>
        <taxon>Russulales</taxon>
        <taxon>Lachnocladiaceae</taxon>
        <taxon>Vararia</taxon>
    </lineage>
</organism>
<accession>A0ACB8QU64</accession>
<dbReference type="Proteomes" id="UP000814128">
    <property type="component" value="Unassembled WGS sequence"/>
</dbReference>
<protein>
    <submittedName>
        <fullName evidence="1">Uncharacterized protein</fullName>
    </submittedName>
</protein>
<sequence>MPTPPSVHLSPLTEADLRHVVSNSALSPKPDSKTAHRSPHRMGSLSPASMPSSPTSVHSSSSAIFERDIEPIAPSPPNPSHPPNPHRIPRGKATEQLEYSVPSVLDSAAAVLVSPDDSIAVVAPAHTSPEFTATSRSGLASPSSRLSSRSPSPTAARSLSMPSPSPNAT</sequence>
<evidence type="ECO:0000313" key="1">
    <source>
        <dbReference type="EMBL" id="KAI0034896.1"/>
    </source>
</evidence>
<comment type="caution">
    <text evidence="1">The sequence shown here is derived from an EMBL/GenBank/DDBJ whole genome shotgun (WGS) entry which is preliminary data.</text>
</comment>
<dbReference type="EMBL" id="MU273492">
    <property type="protein sequence ID" value="KAI0034896.1"/>
    <property type="molecule type" value="Genomic_DNA"/>
</dbReference>
<reference evidence="1" key="1">
    <citation type="submission" date="2021-02" db="EMBL/GenBank/DDBJ databases">
        <authorList>
            <consortium name="DOE Joint Genome Institute"/>
            <person name="Ahrendt S."/>
            <person name="Looney B.P."/>
            <person name="Miyauchi S."/>
            <person name="Morin E."/>
            <person name="Drula E."/>
            <person name="Courty P.E."/>
            <person name="Chicoki N."/>
            <person name="Fauchery L."/>
            <person name="Kohler A."/>
            <person name="Kuo A."/>
            <person name="Labutti K."/>
            <person name="Pangilinan J."/>
            <person name="Lipzen A."/>
            <person name="Riley R."/>
            <person name="Andreopoulos W."/>
            <person name="He G."/>
            <person name="Johnson J."/>
            <person name="Barry K.W."/>
            <person name="Grigoriev I.V."/>
            <person name="Nagy L."/>
            <person name="Hibbett D."/>
            <person name="Henrissat B."/>
            <person name="Matheny P.B."/>
            <person name="Labbe J."/>
            <person name="Martin F."/>
        </authorList>
    </citation>
    <scope>NUCLEOTIDE SEQUENCE</scope>
    <source>
        <strain evidence="1">EC-137</strain>
    </source>
</reference>
<keyword evidence="2" id="KW-1185">Reference proteome</keyword>
<proteinExistence type="predicted"/>
<gene>
    <name evidence="1" type="ORF">K488DRAFT_83503</name>
</gene>